<sequence length="535" mass="56596">MSFASFPIASLGLEEQYANACARAGLETASDVLLANPADLAKKLRKKTSGVPLQIPDLIQAVSEALAPQAHTAASLLARPEGVGGGAVPAYVSTSDAGLDAMLGGGARVGAITEITGESASGKSHLALSLAIAVQLPPPIPSVEEHGQLSPAARVQPGSAIILTSEGTLATSRLVELAEGVCANVDDPPPITEILDNIHTLRVGDIDALEHTLTFVVPPMLARRRPETYSPLLGERAVSSEERPRRRDRGYKPIRVLIVDSITALLRGETERSSTSLTQRSRYLCAIADRLKALAVEYELAIVVVNQVKDVFAPGFGVGLPITSNLPGVNTLNVAESVARSAGSVSATPSSQASELGTALPPMLYATQARHFSGQSPKLAKEAALGIVWANAVNTRLMLSRTGRRRAVSDDDLLGAKRACTTHPPRPATSDGNDRELVRRFHLVFSPDAPPATLDFVILGRGIRSLPASLCLFDLGPAIRRRDLRLRAAFEEPVDEIGPHLGSDIYDEMDIPPELWEGLGDTDEELPSSVAGVVE</sequence>
<evidence type="ECO:0000256" key="5">
    <source>
        <dbReference type="ARBA" id="ARBA00023204"/>
    </source>
</evidence>
<evidence type="ECO:0000256" key="2">
    <source>
        <dbReference type="ARBA" id="ARBA00022741"/>
    </source>
</evidence>
<dbReference type="CDD" id="cd19491">
    <property type="entry name" value="XRCC3"/>
    <property type="match status" value="1"/>
</dbReference>
<dbReference type="GO" id="GO:0005524">
    <property type="term" value="F:ATP binding"/>
    <property type="evidence" value="ECO:0007669"/>
    <property type="project" value="UniProtKB-KW"/>
</dbReference>
<evidence type="ECO:0000256" key="1">
    <source>
        <dbReference type="ARBA" id="ARBA00004123"/>
    </source>
</evidence>
<dbReference type="GO" id="GO:0045003">
    <property type="term" value="P:double-strand break repair via synthesis-dependent strand annealing"/>
    <property type="evidence" value="ECO:0007669"/>
    <property type="project" value="TreeGrafter"/>
</dbReference>
<keyword evidence="6" id="KW-0539">Nucleus</keyword>
<dbReference type="PANTHER" id="PTHR46487:SF1">
    <property type="entry name" value="DNA REPAIR PROTEIN XRCC3"/>
    <property type="match status" value="1"/>
</dbReference>
<dbReference type="InterPro" id="IPR013632">
    <property type="entry name" value="Rad51_C"/>
</dbReference>
<dbReference type="Proteomes" id="UP001222932">
    <property type="component" value="Unassembled WGS sequence"/>
</dbReference>
<dbReference type="InterPro" id="IPR047348">
    <property type="entry name" value="XRCC3-like_C"/>
</dbReference>
<keyword evidence="9" id="KW-1185">Reference proteome</keyword>
<gene>
    <name evidence="8" type="ORF">CspeluHIS016_0109740</name>
</gene>
<evidence type="ECO:0000256" key="4">
    <source>
        <dbReference type="ARBA" id="ARBA00022840"/>
    </source>
</evidence>
<dbReference type="AlphaFoldDB" id="A0AAD3TP08"/>
<dbReference type="GO" id="GO:0033065">
    <property type="term" value="C:Rad51C-XRCC3 complex"/>
    <property type="evidence" value="ECO:0007669"/>
    <property type="project" value="TreeGrafter"/>
</dbReference>
<dbReference type="InterPro" id="IPR020588">
    <property type="entry name" value="RecA_ATP-bd"/>
</dbReference>
<dbReference type="SUPFAM" id="SSF52540">
    <property type="entry name" value="P-loop containing nucleoside triphosphate hydrolases"/>
    <property type="match status" value="1"/>
</dbReference>
<accession>A0AAD3TP08</accession>
<dbReference type="Pfam" id="PF08423">
    <property type="entry name" value="Rad51"/>
    <property type="match status" value="2"/>
</dbReference>
<organism evidence="8 9">
    <name type="scientific">Cutaneotrichosporon spelunceum</name>
    <dbReference type="NCBI Taxonomy" id="1672016"/>
    <lineage>
        <taxon>Eukaryota</taxon>
        <taxon>Fungi</taxon>
        <taxon>Dikarya</taxon>
        <taxon>Basidiomycota</taxon>
        <taxon>Agaricomycotina</taxon>
        <taxon>Tremellomycetes</taxon>
        <taxon>Trichosporonales</taxon>
        <taxon>Trichosporonaceae</taxon>
        <taxon>Cutaneotrichosporon</taxon>
    </lineage>
</organism>
<comment type="subcellular location">
    <subcellularLocation>
        <location evidence="1">Nucleus</location>
    </subcellularLocation>
</comment>
<dbReference type="GO" id="GO:0140664">
    <property type="term" value="F:ATP-dependent DNA damage sensor activity"/>
    <property type="evidence" value="ECO:0007669"/>
    <property type="project" value="InterPro"/>
</dbReference>
<dbReference type="InterPro" id="IPR027417">
    <property type="entry name" value="P-loop_NTPase"/>
</dbReference>
<evidence type="ECO:0000256" key="6">
    <source>
        <dbReference type="ARBA" id="ARBA00023242"/>
    </source>
</evidence>
<dbReference type="Gene3D" id="3.40.50.300">
    <property type="entry name" value="P-loop containing nucleotide triphosphate hydrolases"/>
    <property type="match status" value="1"/>
</dbReference>
<keyword evidence="5" id="KW-0234">DNA repair</keyword>
<name>A0AAD3TP08_9TREE</name>
<feature type="domain" description="RecA family profile 1" evidence="7">
    <location>
        <begin position="88"/>
        <end position="308"/>
    </location>
</feature>
<dbReference type="PANTHER" id="PTHR46487">
    <property type="entry name" value="DNA REPAIR PROTEIN XRCC3"/>
    <property type="match status" value="1"/>
</dbReference>
<evidence type="ECO:0000259" key="7">
    <source>
        <dbReference type="PROSITE" id="PS50162"/>
    </source>
</evidence>
<keyword evidence="4" id="KW-0067">ATP-binding</keyword>
<reference evidence="8" key="2">
    <citation type="submission" date="2023-06" db="EMBL/GenBank/DDBJ databases">
        <authorList>
            <person name="Kobayashi Y."/>
            <person name="Kayamori A."/>
            <person name="Aoki K."/>
            <person name="Shiwa Y."/>
            <person name="Fujita N."/>
            <person name="Sugita T."/>
            <person name="Iwasaki W."/>
            <person name="Tanaka N."/>
            <person name="Takashima M."/>
        </authorList>
    </citation>
    <scope>NUCLEOTIDE SEQUENCE</scope>
    <source>
        <strain evidence="8">HIS016</strain>
    </source>
</reference>
<evidence type="ECO:0000313" key="8">
    <source>
        <dbReference type="EMBL" id="GMK54388.1"/>
    </source>
</evidence>
<dbReference type="GO" id="GO:0071140">
    <property type="term" value="P:resolution of mitotic recombination intermediates"/>
    <property type="evidence" value="ECO:0007669"/>
    <property type="project" value="TreeGrafter"/>
</dbReference>
<evidence type="ECO:0000256" key="3">
    <source>
        <dbReference type="ARBA" id="ARBA00022763"/>
    </source>
</evidence>
<proteinExistence type="predicted"/>
<evidence type="ECO:0000313" key="9">
    <source>
        <dbReference type="Proteomes" id="UP001222932"/>
    </source>
</evidence>
<reference evidence="8" key="1">
    <citation type="journal article" date="2023" name="BMC Genomics">
        <title>Chromosome-level genome assemblies of Cutaneotrichosporon spp. (Trichosporonales, Basidiomycota) reveal imbalanced evolution between nucleotide sequences and chromosome synteny.</title>
        <authorList>
            <person name="Kobayashi Y."/>
            <person name="Kayamori A."/>
            <person name="Aoki K."/>
            <person name="Shiwa Y."/>
            <person name="Matsutani M."/>
            <person name="Fujita N."/>
            <person name="Sugita T."/>
            <person name="Iwasaki W."/>
            <person name="Tanaka N."/>
            <person name="Takashima M."/>
        </authorList>
    </citation>
    <scope>NUCLEOTIDE SEQUENCE</scope>
    <source>
        <strain evidence="8">HIS016</strain>
    </source>
</reference>
<protein>
    <recommendedName>
        <fullName evidence="7">RecA family profile 1 domain-containing protein</fullName>
    </recommendedName>
</protein>
<dbReference type="GO" id="GO:0061982">
    <property type="term" value="P:meiosis I cell cycle process"/>
    <property type="evidence" value="ECO:0007669"/>
    <property type="project" value="UniProtKB-ARBA"/>
</dbReference>
<dbReference type="GO" id="GO:0000400">
    <property type="term" value="F:four-way junction DNA binding"/>
    <property type="evidence" value="ECO:0007669"/>
    <property type="project" value="TreeGrafter"/>
</dbReference>
<keyword evidence="3" id="KW-0227">DNA damage</keyword>
<dbReference type="PROSITE" id="PS50162">
    <property type="entry name" value="RECA_2"/>
    <property type="match status" value="1"/>
</dbReference>
<dbReference type="GO" id="GO:0000722">
    <property type="term" value="P:telomere maintenance via recombination"/>
    <property type="evidence" value="ECO:0007669"/>
    <property type="project" value="TreeGrafter"/>
</dbReference>
<keyword evidence="2" id="KW-0547">Nucleotide-binding</keyword>
<dbReference type="EMBL" id="BTCM01000001">
    <property type="protein sequence ID" value="GMK54388.1"/>
    <property type="molecule type" value="Genomic_DNA"/>
</dbReference>
<dbReference type="GO" id="GO:0090656">
    <property type="term" value="P:t-circle formation"/>
    <property type="evidence" value="ECO:0007669"/>
    <property type="project" value="TreeGrafter"/>
</dbReference>
<comment type="caution">
    <text evidence="8">The sequence shown here is derived from an EMBL/GenBank/DDBJ whole genome shotgun (WGS) entry which is preliminary data.</text>
</comment>
<dbReference type="GO" id="GO:0005657">
    <property type="term" value="C:replication fork"/>
    <property type="evidence" value="ECO:0007669"/>
    <property type="project" value="TreeGrafter"/>
</dbReference>